<gene>
    <name evidence="3" type="ORF">SARC_01998</name>
</gene>
<keyword evidence="4" id="KW-1185">Reference proteome</keyword>
<dbReference type="InterPro" id="IPR036273">
    <property type="entry name" value="CRAL/TRIO_N_dom_sf"/>
</dbReference>
<evidence type="ECO:0000256" key="1">
    <source>
        <dbReference type="SAM" id="Phobius"/>
    </source>
</evidence>
<dbReference type="InterPro" id="IPR036865">
    <property type="entry name" value="CRAL-TRIO_dom_sf"/>
</dbReference>
<feature type="transmembrane region" description="Helical" evidence="1">
    <location>
        <begin position="183"/>
        <end position="202"/>
    </location>
</feature>
<dbReference type="InterPro" id="IPR001251">
    <property type="entry name" value="CRAL-TRIO_dom"/>
</dbReference>
<dbReference type="RefSeq" id="XP_014159716.1">
    <property type="nucleotide sequence ID" value="XM_014304241.1"/>
</dbReference>
<keyword evidence="1" id="KW-0812">Transmembrane</keyword>
<dbReference type="SUPFAM" id="SSF46938">
    <property type="entry name" value="CRAL/TRIO N-terminal domain"/>
    <property type="match status" value="1"/>
</dbReference>
<dbReference type="eggNOG" id="KOG1470">
    <property type="taxonomic scope" value="Eukaryota"/>
</dbReference>
<dbReference type="EMBL" id="KQ241682">
    <property type="protein sequence ID" value="KNC85814.1"/>
    <property type="molecule type" value="Genomic_DNA"/>
</dbReference>
<sequence>MTVPDTLNAKQTAALKELIVKIQADPDSFFEWTNCSAERDHVLRFLDAKSYHVEDAYGKLKTYHEFVKKECPKEFPYETLKDELATGKVYLLQPDLEGNQCILVMAKEHRAGQFPRKQTMQLTSSLFLSLIAAMDNPILNNGDRVTVIVDLKGFGFSNKDDGILKDAGAIVSKYFPNRIRRMVILNAGFIVNTMWMAIRPLIPSRYLDLIQFLRQPKDLTKICPKNDLPITYGGIIVPNWEQWLDGTNNALRTSPVLNIHKFCRRAQGEIIPESELDRYEIAAYTDAEFVPEGFALD</sequence>
<evidence type="ECO:0000313" key="3">
    <source>
        <dbReference type="EMBL" id="KNC85814.1"/>
    </source>
</evidence>
<feature type="domain" description="CRAL-TRIO" evidence="2">
    <location>
        <begin position="77"/>
        <end position="234"/>
    </location>
</feature>
<dbReference type="CDD" id="cd00170">
    <property type="entry name" value="SEC14"/>
    <property type="match status" value="1"/>
</dbReference>
<dbReference type="OrthoDB" id="75724at2759"/>
<evidence type="ECO:0000259" key="2">
    <source>
        <dbReference type="PROSITE" id="PS50191"/>
    </source>
</evidence>
<dbReference type="SMART" id="SM00516">
    <property type="entry name" value="SEC14"/>
    <property type="match status" value="1"/>
</dbReference>
<dbReference type="Gene3D" id="3.40.525.10">
    <property type="entry name" value="CRAL-TRIO lipid binding domain"/>
    <property type="match status" value="1"/>
</dbReference>
<name>A0A0L0GA79_9EUKA</name>
<dbReference type="PRINTS" id="PR00180">
    <property type="entry name" value="CRETINALDHBP"/>
</dbReference>
<dbReference type="PANTHER" id="PTHR46277:SF3">
    <property type="entry name" value="BINDING PROTEIN, PUTATIVE-RELATED"/>
    <property type="match status" value="1"/>
</dbReference>
<reference evidence="3 4" key="1">
    <citation type="submission" date="2011-02" db="EMBL/GenBank/DDBJ databases">
        <title>The Genome Sequence of Sphaeroforma arctica JP610.</title>
        <authorList>
            <consortium name="The Broad Institute Genome Sequencing Platform"/>
            <person name="Russ C."/>
            <person name="Cuomo C."/>
            <person name="Young S.K."/>
            <person name="Zeng Q."/>
            <person name="Gargeya S."/>
            <person name="Alvarado L."/>
            <person name="Berlin A."/>
            <person name="Chapman S.B."/>
            <person name="Chen Z."/>
            <person name="Freedman E."/>
            <person name="Gellesch M."/>
            <person name="Goldberg J."/>
            <person name="Griggs A."/>
            <person name="Gujja S."/>
            <person name="Heilman E."/>
            <person name="Heiman D."/>
            <person name="Howarth C."/>
            <person name="Mehta T."/>
            <person name="Neiman D."/>
            <person name="Pearson M."/>
            <person name="Roberts A."/>
            <person name="Saif S."/>
            <person name="Shea T."/>
            <person name="Shenoy N."/>
            <person name="Sisk P."/>
            <person name="Stolte C."/>
            <person name="Sykes S."/>
            <person name="White J."/>
            <person name="Yandava C."/>
            <person name="Burger G."/>
            <person name="Gray M.W."/>
            <person name="Holland P.W.H."/>
            <person name="King N."/>
            <person name="Lang F.B.F."/>
            <person name="Roger A.J."/>
            <person name="Ruiz-Trillo I."/>
            <person name="Haas B."/>
            <person name="Nusbaum C."/>
            <person name="Birren B."/>
        </authorList>
    </citation>
    <scope>NUCLEOTIDE SEQUENCE [LARGE SCALE GENOMIC DNA]</scope>
    <source>
        <strain evidence="3 4">JP610</strain>
    </source>
</reference>
<dbReference type="Pfam" id="PF00650">
    <property type="entry name" value="CRAL_TRIO"/>
    <property type="match status" value="1"/>
</dbReference>
<accession>A0A0L0GA79</accession>
<keyword evidence="1" id="KW-0472">Membrane</keyword>
<evidence type="ECO:0000313" key="4">
    <source>
        <dbReference type="Proteomes" id="UP000054560"/>
    </source>
</evidence>
<dbReference type="SUPFAM" id="SSF52087">
    <property type="entry name" value="CRAL/TRIO domain"/>
    <property type="match status" value="1"/>
</dbReference>
<dbReference type="AlphaFoldDB" id="A0A0L0GA79"/>
<protein>
    <recommendedName>
        <fullName evidence="2">CRAL-TRIO domain-containing protein</fullName>
    </recommendedName>
</protein>
<keyword evidence="1" id="KW-1133">Transmembrane helix</keyword>
<dbReference type="PANTHER" id="PTHR46277">
    <property type="entry name" value="OS03G0850700 PROTEIN"/>
    <property type="match status" value="1"/>
</dbReference>
<dbReference type="PROSITE" id="PS50191">
    <property type="entry name" value="CRAL_TRIO"/>
    <property type="match status" value="1"/>
</dbReference>
<dbReference type="Proteomes" id="UP000054560">
    <property type="component" value="Unassembled WGS sequence"/>
</dbReference>
<proteinExistence type="predicted"/>
<organism evidence="3 4">
    <name type="scientific">Sphaeroforma arctica JP610</name>
    <dbReference type="NCBI Taxonomy" id="667725"/>
    <lineage>
        <taxon>Eukaryota</taxon>
        <taxon>Ichthyosporea</taxon>
        <taxon>Ichthyophonida</taxon>
        <taxon>Sphaeroforma</taxon>
    </lineage>
</organism>
<dbReference type="GeneID" id="25902502"/>